<dbReference type="InterPro" id="IPR050583">
    <property type="entry name" value="Mycobacterial_A85_antigen"/>
</dbReference>
<feature type="transmembrane region" description="Helical" evidence="1">
    <location>
        <begin position="39"/>
        <end position="59"/>
    </location>
</feature>
<dbReference type="GO" id="GO:0016747">
    <property type="term" value="F:acyltransferase activity, transferring groups other than amino-acyl groups"/>
    <property type="evidence" value="ECO:0007669"/>
    <property type="project" value="TreeGrafter"/>
</dbReference>
<feature type="transmembrane region" description="Helical" evidence="1">
    <location>
        <begin position="6"/>
        <end position="27"/>
    </location>
</feature>
<keyword evidence="1" id="KW-0472">Membrane</keyword>
<evidence type="ECO:0000256" key="1">
    <source>
        <dbReference type="SAM" id="Phobius"/>
    </source>
</evidence>
<protein>
    <submittedName>
        <fullName evidence="2">S-formylglutathione hydrolase FrmB</fullName>
    </submittedName>
</protein>
<dbReference type="OrthoDB" id="3723842at2"/>
<accession>A0A495XW17</accession>
<evidence type="ECO:0000313" key="2">
    <source>
        <dbReference type="EMBL" id="RKT78162.1"/>
    </source>
</evidence>
<dbReference type="Pfam" id="PF00756">
    <property type="entry name" value="Esterase"/>
    <property type="match status" value="1"/>
</dbReference>
<proteinExistence type="predicted"/>
<dbReference type="SUPFAM" id="SSF53474">
    <property type="entry name" value="alpha/beta-Hydrolases"/>
    <property type="match status" value="1"/>
</dbReference>
<dbReference type="Proteomes" id="UP000278440">
    <property type="component" value="Unassembled WGS sequence"/>
</dbReference>
<gene>
    <name evidence="2" type="ORF">DFJ68_1600</name>
</gene>
<dbReference type="EMBL" id="RBXT01000001">
    <property type="protein sequence ID" value="RKT78162.1"/>
    <property type="molecule type" value="Genomic_DNA"/>
</dbReference>
<comment type="caution">
    <text evidence="2">The sequence shown here is derived from an EMBL/GenBank/DDBJ whole genome shotgun (WGS) entry which is preliminary data.</text>
</comment>
<dbReference type="Gene3D" id="3.40.50.1820">
    <property type="entry name" value="alpha/beta hydrolase"/>
    <property type="match status" value="1"/>
</dbReference>
<dbReference type="PANTHER" id="PTHR48098">
    <property type="entry name" value="ENTEROCHELIN ESTERASE-RELATED"/>
    <property type="match status" value="1"/>
</dbReference>
<dbReference type="InterPro" id="IPR000801">
    <property type="entry name" value="Esterase-like"/>
</dbReference>
<dbReference type="GO" id="GO:0016787">
    <property type="term" value="F:hydrolase activity"/>
    <property type="evidence" value="ECO:0007669"/>
    <property type="project" value="UniProtKB-KW"/>
</dbReference>
<name>A0A495XW17_9MICO</name>
<dbReference type="PANTHER" id="PTHR48098:SF1">
    <property type="entry name" value="DIACYLGLYCEROL ACYLTRANSFERASE_MYCOLYLTRANSFERASE AG85A"/>
    <property type="match status" value="1"/>
</dbReference>
<keyword evidence="2" id="KW-0378">Hydrolase</keyword>
<evidence type="ECO:0000313" key="3">
    <source>
        <dbReference type="Proteomes" id="UP000278440"/>
    </source>
</evidence>
<keyword evidence="1" id="KW-0812">Transmembrane</keyword>
<sequence>MELTDPRLVVLLAVVALALFALVVSGFPRWRHPAARAASRGLTVVVLNAVVLAACGAALNNQYLFYSSWSDLLGSGSTQVVAHHGGSSVQIDQAKVNGPGFSAVTSPTALPPLPDPGQRMQNYTVAGARSGSKGQVLVYLPVGYDPSSTHRYPVIVGLHGFPSAPKGFVKLNFLSSIDVLTAQHRMAPSIVVIPRIDTPADLDTECVNGGPGQPQTDTWLSRDIPAWTAAHFHVELKRTSWAAVGYSYGAWCAASLTMRHPDVFGAAVSLLGYFRPDFATNYDPLSPAALKGYDLVSIARNDPPPVAMWVLTSHEDGLSYPTSAKFLAAARAPLDVTATVLAHGGHRVSLFTPYVPGAMAWLGQTLPGFRA</sequence>
<keyword evidence="3" id="KW-1185">Reference proteome</keyword>
<dbReference type="RefSeq" id="WP_121032294.1">
    <property type="nucleotide sequence ID" value="NZ_RBXT01000001.1"/>
</dbReference>
<dbReference type="InterPro" id="IPR029058">
    <property type="entry name" value="AB_hydrolase_fold"/>
</dbReference>
<reference evidence="2 3" key="1">
    <citation type="submission" date="2018-10" db="EMBL/GenBank/DDBJ databases">
        <title>Sequencing the genomes of 1000 actinobacteria strains.</title>
        <authorList>
            <person name="Klenk H.-P."/>
        </authorList>
    </citation>
    <scope>NUCLEOTIDE SEQUENCE [LARGE SCALE GENOMIC DNA]</scope>
    <source>
        <strain evidence="2 3">DSM 44267</strain>
    </source>
</reference>
<keyword evidence="1" id="KW-1133">Transmembrane helix</keyword>
<dbReference type="AlphaFoldDB" id="A0A495XW17"/>
<organism evidence="2 3">
    <name type="scientific">Terracoccus luteus</name>
    <dbReference type="NCBI Taxonomy" id="53356"/>
    <lineage>
        <taxon>Bacteria</taxon>
        <taxon>Bacillati</taxon>
        <taxon>Actinomycetota</taxon>
        <taxon>Actinomycetes</taxon>
        <taxon>Micrococcales</taxon>
        <taxon>Intrasporangiaceae</taxon>
        <taxon>Terracoccus</taxon>
    </lineage>
</organism>